<dbReference type="InterPro" id="IPR016163">
    <property type="entry name" value="Ald_DH_C"/>
</dbReference>
<dbReference type="Pfam" id="PF00171">
    <property type="entry name" value="Aldedh"/>
    <property type="match status" value="1"/>
</dbReference>
<dbReference type="InterPro" id="IPR015590">
    <property type="entry name" value="Aldehyde_DH_dom"/>
</dbReference>
<evidence type="ECO:0000313" key="4">
    <source>
        <dbReference type="Proteomes" id="UP000269198"/>
    </source>
</evidence>
<evidence type="ECO:0000313" key="3">
    <source>
        <dbReference type="EMBL" id="RNL80566.1"/>
    </source>
</evidence>
<dbReference type="RefSeq" id="WP_123203546.1">
    <property type="nucleotide sequence ID" value="NZ_RJMB01000038.1"/>
</dbReference>
<keyword evidence="4" id="KW-1185">Reference proteome</keyword>
<dbReference type="InterPro" id="IPR016162">
    <property type="entry name" value="Ald_DH_N"/>
</dbReference>
<evidence type="ECO:0000259" key="2">
    <source>
        <dbReference type="Pfam" id="PF00171"/>
    </source>
</evidence>
<dbReference type="EMBL" id="RJMB01000038">
    <property type="protein sequence ID" value="RNL80566.1"/>
    <property type="molecule type" value="Genomic_DNA"/>
</dbReference>
<dbReference type="InterPro" id="IPR016161">
    <property type="entry name" value="Ald_DH/histidinol_DH"/>
</dbReference>
<dbReference type="GO" id="GO:0016620">
    <property type="term" value="F:oxidoreductase activity, acting on the aldehyde or oxo group of donors, NAD or NADP as acceptor"/>
    <property type="evidence" value="ECO:0007669"/>
    <property type="project" value="InterPro"/>
</dbReference>
<sequence length="513" mass="54858">MPLTIKPGTEWSALYGRCQRCAPEAFHDDRLANYWNAEWTRDGSPGTATSPVDGTTIAAPPRVNGATAERAVRASADQHQAWAATPIAERRARVVSALDEMADHRDLLSLLLVWEIGKPWKAATTDVDRCVDGVRWYADGIESMVDGRAPLDGPVSNIASWNYPMSVLMHAMLVQALAGNAVIAKAPTDGGVSCLTLATAIAARHGIPLTLISGSGSELSPALVNAPELGCVSFVGGRGAGSSVAASVIQSGKRHMLEQEGLNCWGVWEFSDWQTLGTHIRKSFDYAKQRCTAYPRYVVQRSLFDKFLETYLPAVRDISFGHPLAVESPDDPLPALDFGPLINDAKAKELRDVVDDAIARGGVPLYQGDTGQGRFIEGQQTSAYFAPVTILDPPAPSPLHHAEPFGPVDSIVLVDTEAELLSAMNASNGALVASLACDDESLAQRLATEVQAFKVGINRPRSRGDRDEVFGGKGASWHGAFVGGELLVQAVTQGPAGERIYGNFPSYSLYPPA</sequence>
<dbReference type="PANTHER" id="PTHR11699">
    <property type="entry name" value="ALDEHYDE DEHYDROGENASE-RELATED"/>
    <property type="match status" value="1"/>
</dbReference>
<comment type="caution">
    <text evidence="3">The sequence shown here is derived from an EMBL/GenBank/DDBJ whole genome shotgun (WGS) entry which is preliminary data.</text>
</comment>
<keyword evidence="1" id="KW-0560">Oxidoreductase</keyword>
<dbReference type="OrthoDB" id="9762913at2"/>
<protein>
    <submittedName>
        <fullName evidence="3">Aldehyde dehydrogenase family protein</fullName>
    </submittedName>
</protein>
<organism evidence="3 4">
    <name type="scientific">Halostreptopolyspora alba</name>
    <dbReference type="NCBI Taxonomy" id="2487137"/>
    <lineage>
        <taxon>Bacteria</taxon>
        <taxon>Bacillati</taxon>
        <taxon>Actinomycetota</taxon>
        <taxon>Actinomycetes</taxon>
        <taxon>Streptosporangiales</taxon>
        <taxon>Nocardiopsidaceae</taxon>
        <taxon>Halostreptopolyspora</taxon>
    </lineage>
</organism>
<proteinExistence type="predicted"/>
<evidence type="ECO:0000256" key="1">
    <source>
        <dbReference type="ARBA" id="ARBA00023002"/>
    </source>
</evidence>
<gene>
    <name evidence="3" type="ORF">EFW17_23075</name>
</gene>
<accession>A0A3N0DYJ6</accession>
<dbReference type="Gene3D" id="3.40.309.10">
    <property type="entry name" value="Aldehyde Dehydrogenase, Chain A, domain 2"/>
    <property type="match status" value="1"/>
</dbReference>
<feature type="domain" description="Aldehyde dehydrogenase" evidence="2">
    <location>
        <begin position="47"/>
        <end position="486"/>
    </location>
</feature>
<dbReference type="SUPFAM" id="SSF53720">
    <property type="entry name" value="ALDH-like"/>
    <property type="match status" value="1"/>
</dbReference>
<dbReference type="AlphaFoldDB" id="A0A3N0DYJ6"/>
<dbReference type="Gene3D" id="3.40.605.10">
    <property type="entry name" value="Aldehyde Dehydrogenase, Chain A, domain 1"/>
    <property type="match status" value="1"/>
</dbReference>
<name>A0A3N0DYJ6_9ACTN</name>
<reference evidence="3 4" key="1">
    <citation type="submission" date="2018-11" db="EMBL/GenBank/DDBJ databases">
        <title>The genome draft of YIM 96095.</title>
        <authorList>
            <person name="Tang S.-K."/>
            <person name="Chunyu W.-X."/>
            <person name="Feng Y.-Z."/>
        </authorList>
    </citation>
    <scope>NUCLEOTIDE SEQUENCE [LARGE SCALE GENOMIC DNA]</scope>
    <source>
        <strain evidence="3 4">YIM 96095</strain>
    </source>
</reference>
<dbReference type="Proteomes" id="UP000269198">
    <property type="component" value="Unassembled WGS sequence"/>
</dbReference>